<protein>
    <submittedName>
        <fullName evidence="3">Uncharacterized protein</fullName>
    </submittedName>
</protein>
<proteinExistence type="predicted"/>
<feature type="signal peptide" evidence="2">
    <location>
        <begin position="1"/>
        <end position="19"/>
    </location>
</feature>
<name>A0AAN6MY57_9PEZI</name>
<feature type="compositionally biased region" description="Gly residues" evidence="1">
    <location>
        <begin position="58"/>
        <end position="68"/>
    </location>
</feature>
<evidence type="ECO:0000313" key="4">
    <source>
        <dbReference type="Proteomes" id="UP001303473"/>
    </source>
</evidence>
<reference evidence="4" key="1">
    <citation type="journal article" date="2023" name="Mol. Phylogenet. Evol.">
        <title>Genome-scale phylogeny and comparative genomics of the fungal order Sordariales.</title>
        <authorList>
            <person name="Hensen N."/>
            <person name="Bonometti L."/>
            <person name="Westerberg I."/>
            <person name="Brannstrom I.O."/>
            <person name="Guillou S."/>
            <person name="Cros-Aarteil S."/>
            <person name="Calhoun S."/>
            <person name="Haridas S."/>
            <person name="Kuo A."/>
            <person name="Mondo S."/>
            <person name="Pangilinan J."/>
            <person name="Riley R."/>
            <person name="LaButti K."/>
            <person name="Andreopoulos B."/>
            <person name="Lipzen A."/>
            <person name="Chen C."/>
            <person name="Yan M."/>
            <person name="Daum C."/>
            <person name="Ng V."/>
            <person name="Clum A."/>
            <person name="Steindorff A."/>
            <person name="Ohm R.A."/>
            <person name="Martin F."/>
            <person name="Silar P."/>
            <person name="Natvig D.O."/>
            <person name="Lalanne C."/>
            <person name="Gautier V."/>
            <person name="Ament-Velasquez S.L."/>
            <person name="Kruys A."/>
            <person name="Hutchinson M.I."/>
            <person name="Powell A.J."/>
            <person name="Barry K."/>
            <person name="Miller A.N."/>
            <person name="Grigoriev I.V."/>
            <person name="Debuchy R."/>
            <person name="Gladieux P."/>
            <person name="Hiltunen Thoren M."/>
            <person name="Johannesson H."/>
        </authorList>
    </citation>
    <scope>NUCLEOTIDE SEQUENCE [LARGE SCALE GENOMIC DNA]</scope>
    <source>
        <strain evidence="4">CBS 340.73</strain>
    </source>
</reference>
<organism evidence="3 4">
    <name type="scientific">Diplogelasinospora grovesii</name>
    <dbReference type="NCBI Taxonomy" id="303347"/>
    <lineage>
        <taxon>Eukaryota</taxon>
        <taxon>Fungi</taxon>
        <taxon>Dikarya</taxon>
        <taxon>Ascomycota</taxon>
        <taxon>Pezizomycotina</taxon>
        <taxon>Sordariomycetes</taxon>
        <taxon>Sordariomycetidae</taxon>
        <taxon>Sordariales</taxon>
        <taxon>Diplogelasinosporaceae</taxon>
        <taxon>Diplogelasinospora</taxon>
    </lineage>
</organism>
<feature type="region of interest" description="Disordered" evidence="1">
    <location>
        <begin position="30"/>
        <end position="87"/>
    </location>
</feature>
<feature type="compositionally biased region" description="Basic and acidic residues" evidence="1">
    <location>
        <begin position="172"/>
        <end position="187"/>
    </location>
</feature>
<gene>
    <name evidence="3" type="ORF">QBC46DRAFT_399313</name>
</gene>
<feature type="compositionally biased region" description="Low complexity" evidence="1">
    <location>
        <begin position="315"/>
        <end position="333"/>
    </location>
</feature>
<accession>A0AAN6MY57</accession>
<feature type="region of interest" description="Disordered" evidence="1">
    <location>
        <begin position="250"/>
        <end position="286"/>
    </location>
</feature>
<dbReference type="Proteomes" id="UP001303473">
    <property type="component" value="Unassembled WGS sequence"/>
</dbReference>
<keyword evidence="4" id="KW-1185">Reference proteome</keyword>
<dbReference type="EMBL" id="MU853972">
    <property type="protein sequence ID" value="KAK3934633.1"/>
    <property type="molecule type" value="Genomic_DNA"/>
</dbReference>
<evidence type="ECO:0000313" key="3">
    <source>
        <dbReference type="EMBL" id="KAK3934633.1"/>
    </source>
</evidence>
<feature type="compositionally biased region" description="Polar residues" evidence="1">
    <location>
        <begin position="256"/>
        <end position="280"/>
    </location>
</feature>
<keyword evidence="2" id="KW-0732">Signal</keyword>
<feature type="compositionally biased region" description="Low complexity" evidence="1">
    <location>
        <begin position="212"/>
        <end position="232"/>
    </location>
</feature>
<dbReference type="AlphaFoldDB" id="A0AAN6MY57"/>
<feature type="compositionally biased region" description="Gly residues" evidence="1">
    <location>
        <begin position="33"/>
        <end position="42"/>
    </location>
</feature>
<feature type="compositionally biased region" description="Polar residues" evidence="1">
    <location>
        <begin position="156"/>
        <end position="171"/>
    </location>
</feature>
<evidence type="ECO:0000256" key="2">
    <source>
        <dbReference type="SAM" id="SignalP"/>
    </source>
</evidence>
<sequence length="345" mass="35513">MKSIILVLSLAAASVSVLAAPGNVNARHLHNGPGNGGLGDGGSNRDDLANRHLHNGPGNDGLGDGGSDGNIRARQQLGNGGIPTKGPKGHAVCLASGPNKDIALCCHPEVVRECYDHGATCSSPGPLMLPDDKDKARCASCYCDWNPQAPHLGPHNSYTSAHATGKPTPSSRPDHPEPTLSGKPHESGKHHHNATRTAHGSHHNEPTTAKPTHGSHTTSCTDTTFKTSTSHSSHHTIIWTSISLSVSGGEHRSTHTFRPTPSPLITTKDPSSYTYSSSGATEHGVPVPTGSSIPIVSSLQHAGQVPYDHATTITTTGGPISSGGIVPPGWSVSTEVAGPIPTGTN</sequence>
<feature type="region of interest" description="Disordered" evidence="1">
    <location>
        <begin position="154"/>
        <end position="232"/>
    </location>
</feature>
<feature type="region of interest" description="Disordered" evidence="1">
    <location>
        <begin position="315"/>
        <end position="345"/>
    </location>
</feature>
<feature type="chain" id="PRO_5042845282" evidence="2">
    <location>
        <begin position="20"/>
        <end position="345"/>
    </location>
</feature>
<comment type="caution">
    <text evidence="3">The sequence shown here is derived from an EMBL/GenBank/DDBJ whole genome shotgun (WGS) entry which is preliminary data.</text>
</comment>
<evidence type="ECO:0000256" key="1">
    <source>
        <dbReference type="SAM" id="MobiDB-lite"/>
    </source>
</evidence>